<dbReference type="CDD" id="cd07377">
    <property type="entry name" value="WHTH_GntR"/>
    <property type="match status" value="1"/>
</dbReference>
<dbReference type="SMART" id="SM00895">
    <property type="entry name" value="FCD"/>
    <property type="match status" value="1"/>
</dbReference>
<name>A0A4R1R9S0_HYDET</name>
<dbReference type="SUPFAM" id="SSF46785">
    <property type="entry name" value="Winged helix' DNA-binding domain"/>
    <property type="match status" value="1"/>
</dbReference>
<keyword evidence="1" id="KW-0805">Transcription regulation</keyword>
<keyword evidence="6" id="KW-1185">Reference proteome</keyword>
<dbReference type="Pfam" id="PF00392">
    <property type="entry name" value="GntR"/>
    <property type="match status" value="1"/>
</dbReference>
<dbReference type="InterPro" id="IPR008920">
    <property type="entry name" value="TF_FadR/GntR_C"/>
</dbReference>
<evidence type="ECO:0000256" key="3">
    <source>
        <dbReference type="ARBA" id="ARBA00023163"/>
    </source>
</evidence>
<dbReference type="PRINTS" id="PR00035">
    <property type="entry name" value="HTHGNTR"/>
</dbReference>
<proteinExistence type="predicted"/>
<dbReference type="SMART" id="SM00345">
    <property type="entry name" value="HTH_GNTR"/>
    <property type="match status" value="1"/>
</dbReference>
<dbReference type="Proteomes" id="UP000295008">
    <property type="component" value="Unassembled WGS sequence"/>
</dbReference>
<dbReference type="Gene3D" id="1.10.10.10">
    <property type="entry name" value="Winged helix-like DNA-binding domain superfamily/Winged helix DNA-binding domain"/>
    <property type="match status" value="1"/>
</dbReference>
<dbReference type="PANTHER" id="PTHR43537">
    <property type="entry name" value="TRANSCRIPTIONAL REGULATOR, GNTR FAMILY"/>
    <property type="match status" value="1"/>
</dbReference>
<dbReference type="InterPro" id="IPR036390">
    <property type="entry name" value="WH_DNA-bd_sf"/>
</dbReference>
<dbReference type="EMBL" id="SLUN01000025">
    <property type="protein sequence ID" value="TCL62435.1"/>
    <property type="molecule type" value="Genomic_DNA"/>
</dbReference>
<evidence type="ECO:0000256" key="1">
    <source>
        <dbReference type="ARBA" id="ARBA00023015"/>
    </source>
</evidence>
<gene>
    <name evidence="5" type="ORF">EDC14_102554</name>
</gene>
<reference evidence="5 6" key="1">
    <citation type="submission" date="2019-03" db="EMBL/GenBank/DDBJ databases">
        <title>Genomic Encyclopedia of Type Strains, Phase IV (KMG-IV): sequencing the most valuable type-strain genomes for metagenomic binning, comparative biology and taxonomic classification.</title>
        <authorList>
            <person name="Goeker M."/>
        </authorList>
    </citation>
    <scope>NUCLEOTIDE SEQUENCE [LARGE SCALE GENOMIC DNA]</scope>
    <source>
        <strain evidence="5 6">LX-B</strain>
    </source>
</reference>
<protein>
    <submittedName>
        <fullName evidence="5">GntR family transcriptional regulator</fullName>
    </submittedName>
</protein>
<keyword evidence="3" id="KW-0804">Transcription</keyword>
<dbReference type="Pfam" id="PF07729">
    <property type="entry name" value="FCD"/>
    <property type="match status" value="1"/>
</dbReference>
<evidence type="ECO:0000256" key="2">
    <source>
        <dbReference type="ARBA" id="ARBA00023125"/>
    </source>
</evidence>
<dbReference type="PROSITE" id="PS50949">
    <property type="entry name" value="HTH_GNTR"/>
    <property type="match status" value="1"/>
</dbReference>
<keyword evidence="2" id="KW-0238">DNA-binding</keyword>
<dbReference type="GO" id="GO:0003700">
    <property type="term" value="F:DNA-binding transcription factor activity"/>
    <property type="evidence" value="ECO:0007669"/>
    <property type="project" value="InterPro"/>
</dbReference>
<dbReference type="PANTHER" id="PTHR43537:SF5">
    <property type="entry name" value="UXU OPERON TRANSCRIPTIONAL REGULATOR"/>
    <property type="match status" value="1"/>
</dbReference>
<comment type="caution">
    <text evidence="5">The sequence shown here is derived from an EMBL/GenBank/DDBJ whole genome shotgun (WGS) entry which is preliminary data.</text>
</comment>
<dbReference type="InterPro" id="IPR036388">
    <property type="entry name" value="WH-like_DNA-bd_sf"/>
</dbReference>
<dbReference type="Gene3D" id="1.20.120.530">
    <property type="entry name" value="GntR ligand-binding domain-like"/>
    <property type="match status" value="1"/>
</dbReference>
<dbReference type="InterPro" id="IPR000524">
    <property type="entry name" value="Tscrpt_reg_HTH_GntR"/>
</dbReference>
<dbReference type="GO" id="GO:0003677">
    <property type="term" value="F:DNA binding"/>
    <property type="evidence" value="ECO:0007669"/>
    <property type="project" value="UniProtKB-KW"/>
</dbReference>
<dbReference type="RefSeq" id="WP_165908118.1">
    <property type="nucleotide sequence ID" value="NZ_SLUN01000025.1"/>
</dbReference>
<evidence type="ECO:0000259" key="4">
    <source>
        <dbReference type="PROSITE" id="PS50949"/>
    </source>
</evidence>
<feature type="domain" description="HTH gntR-type" evidence="4">
    <location>
        <begin position="8"/>
        <end position="76"/>
    </location>
</feature>
<evidence type="ECO:0000313" key="5">
    <source>
        <dbReference type="EMBL" id="TCL62435.1"/>
    </source>
</evidence>
<evidence type="ECO:0000313" key="6">
    <source>
        <dbReference type="Proteomes" id="UP000295008"/>
    </source>
</evidence>
<accession>A0A4R1R9S0</accession>
<organism evidence="5 6">
    <name type="scientific">Hydrogenispora ethanolica</name>
    <dbReference type="NCBI Taxonomy" id="1082276"/>
    <lineage>
        <taxon>Bacteria</taxon>
        <taxon>Bacillati</taxon>
        <taxon>Bacillota</taxon>
        <taxon>Hydrogenispora</taxon>
    </lineage>
</organism>
<dbReference type="AlphaFoldDB" id="A0A4R1R9S0"/>
<sequence length="235" mass="26490">MDSEQEKQSVSRQVFTKIEQLLKSGAVQPGELLPSERELAAQFGVGRPAVRETLKALEMMGVIEIIHGKGARVLTPDLDAIMKPLIASIMLTQSNVLNLIEVREVVEPQCAAIAATRATAEQLQKLHESLRQMERAAEIPGEFAAADYHFHNLVAQATNNPLLIRIYETITALLWDLQQKTAAIPDHQKTLRYHESIYQCIYRRDAPEALSVMKQHIHDTRTRFMNYQTGQAQPQ</sequence>
<dbReference type="SUPFAM" id="SSF48008">
    <property type="entry name" value="GntR ligand-binding domain-like"/>
    <property type="match status" value="1"/>
</dbReference>
<dbReference type="InterPro" id="IPR011711">
    <property type="entry name" value="GntR_C"/>
</dbReference>